<sequence length="183" mass="19412">MSHSTKATRRRAAAQKMGLKQPVPRFWRAGAAGATGFFVLGYAGALGLSSLRFFSPAPYSVLLTLLLGVPGFAAALLFAVGAWHLEPFDATQGGNPNDSDLALLPNLLIWTSIALLFGLVALALFSNLLFTSLNALAPGWKKAQWTIAIPIAQAIGVVAFEAIGVHFALKRIQMRRAASHSGK</sequence>
<reference evidence="2 3" key="1">
    <citation type="journal article" date="2018" name="Syst. Appl. Microbiol.">
        <title>Abditibacterium utsteinense sp. nov., the first cultivated member of candidate phylum FBP, isolated from ice-free Antarctic soil samples.</title>
        <authorList>
            <person name="Tahon G."/>
            <person name="Tytgat B."/>
            <person name="Lebbe L."/>
            <person name="Carlier A."/>
            <person name="Willems A."/>
        </authorList>
    </citation>
    <scope>NUCLEOTIDE SEQUENCE [LARGE SCALE GENOMIC DNA]</scope>
    <source>
        <strain evidence="2 3">LMG 29911</strain>
    </source>
</reference>
<evidence type="ECO:0000256" key="1">
    <source>
        <dbReference type="SAM" id="Phobius"/>
    </source>
</evidence>
<evidence type="ECO:0000313" key="3">
    <source>
        <dbReference type="Proteomes" id="UP000237684"/>
    </source>
</evidence>
<dbReference type="RefSeq" id="WP_123580778.1">
    <property type="nucleotide sequence ID" value="NZ_NIGF01000017.1"/>
</dbReference>
<feature type="transmembrane region" description="Helical" evidence="1">
    <location>
        <begin position="145"/>
        <end position="169"/>
    </location>
</feature>
<dbReference type="InParanoid" id="A0A2S8SQC3"/>
<protein>
    <submittedName>
        <fullName evidence="2">Uncharacterized protein</fullName>
    </submittedName>
</protein>
<dbReference type="EMBL" id="NIGF01000017">
    <property type="protein sequence ID" value="PQV63004.1"/>
    <property type="molecule type" value="Genomic_DNA"/>
</dbReference>
<gene>
    <name evidence="2" type="ORF">B1R32_11746</name>
</gene>
<name>A0A2S8SQC3_9BACT</name>
<proteinExistence type="predicted"/>
<organism evidence="2 3">
    <name type="scientific">Abditibacterium utsteinense</name>
    <dbReference type="NCBI Taxonomy" id="1960156"/>
    <lineage>
        <taxon>Bacteria</taxon>
        <taxon>Pseudomonadati</taxon>
        <taxon>Abditibacteriota</taxon>
        <taxon>Abditibacteriia</taxon>
        <taxon>Abditibacteriales</taxon>
        <taxon>Abditibacteriaceae</taxon>
        <taxon>Abditibacterium</taxon>
    </lineage>
</organism>
<evidence type="ECO:0000313" key="2">
    <source>
        <dbReference type="EMBL" id="PQV63004.1"/>
    </source>
</evidence>
<dbReference type="Proteomes" id="UP000237684">
    <property type="component" value="Unassembled WGS sequence"/>
</dbReference>
<keyword evidence="1" id="KW-1133">Transmembrane helix</keyword>
<feature type="transmembrane region" description="Helical" evidence="1">
    <location>
        <begin position="57"/>
        <end position="80"/>
    </location>
</feature>
<feature type="transmembrane region" description="Helical" evidence="1">
    <location>
        <begin position="101"/>
        <end position="125"/>
    </location>
</feature>
<keyword evidence="3" id="KW-1185">Reference proteome</keyword>
<accession>A0A2S8SQC3</accession>
<comment type="caution">
    <text evidence="2">The sequence shown here is derived from an EMBL/GenBank/DDBJ whole genome shotgun (WGS) entry which is preliminary data.</text>
</comment>
<keyword evidence="1" id="KW-0812">Transmembrane</keyword>
<keyword evidence="1" id="KW-0472">Membrane</keyword>
<dbReference type="AlphaFoldDB" id="A0A2S8SQC3"/>
<feature type="transmembrane region" description="Helical" evidence="1">
    <location>
        <begin position="26"/>
        <end position="45"/>
    </location>
</feature>